<feature type="domain" description="N-acetyltransferase" evidence="1">
    <location>
        <begin position="19"/>
        <end position="194"/>
    </location>
</feature>
<evidence type="ECO:0000313" key="3">
    <source>
        <dbReference type="Proteomes" id="UP001549257"/>
    </source>
</evidence>
<evidence type="ECO:0000313" key="2">
    <source>
        <dbReference type="EMBL" id="MET4582097.1"/>
    </source>
</evidence>
<comment type="caution">
    <text evidence="2">The sequence shown here is derived from an EMBL/GenBank/DDBJ whole genome shotgun (WGS) entry which is preliminary data.</text>
</comment>
<evidence type="ECO:0000259" key="1">
    <source>
        <dbReference type="PROSITE" id="PS51186"/>
    </source>
</evidence>
<keyword evidence="3" id="KW-1185">Reference proteome</keyword>
<dbReference type="InterPro" id="IPR016181">
    <property type="entry name" value="Acyl_CoA_acyltransferase"/>
</dbReference>
<sequence length="363" mass="39611">MEEITLVTGFSIDELAIPETLDAPDAGDFIEMTRVRNRIEAESAGSYDLAMMPSELLPAWRAQAFEVKRMFVARVDGAIVGRAIVELPLGTPIAWITVEVLAEHRGRGIGSALYATIEQVAVAADTPVLQGYVIQGESGCIDRIIAPTGFGTVPRDSPATRFALARGFRLEQVARMSRLELPADRRVLRRRYLQASAATGDGYHVAYWSGATPDEHLAQVAELRARLATDAPQAGLEPDTSPWSAERVRAQDLILSSSPRTRLSALVEHVATGEAAGYTELDVPREVNRPVRQGDTIVLQPHRGRRLGMVLKAGNLLRLGEAKPGHPAVLTFTAEENRHMIAVNEALGFLPWGSESAWKKTLR</sequence>
<name>A0ABV2QM86_9MICO</name>
<organism evidence="2 3">
    <name type="scientific">Conyzicola nivalis</name>
    <dbReference type="NCBI Taxonomy" id="1477021"/>
    <lineage>
        <taxon>Bacteria</taxon>
        <taxon>Bacillati</taxon>
        <taxon>Actinomycetota</taxon>
        <taxon>Actinomycetes</taxon>
        <taxon>Micrococcales</taxon>
        <taxon>Microbacteriaceae</taxon>
        <taxon>Conyzicola</taxon>
    </lineage>
</organism>
<accession>A0ABV2QM86</accession>
<dbReference type="CDD" id="cd04301">
    <property type="entry name" value="NAT_SF"/>
    <property type="match status" value="1"/>
</dbReference>
<dbReference type="InterPro" id="IPR000182">
    <property type="entry name" value="GNAT_dom"/>
</dbReference>
<dbReference type="Proteomes" id="UP001549257">
    <property type="component" value="Unassembled WGS sequence"/>
</dbReference>
<dbReference type="Gene3D" id="3.40.630.30">
    <property type="match status" value="1"/>
</dbReference>
<dbReference type="SUPFAM" id="SSF55729">
    <property type="entry name" value="Acyl-CoA N-acyltransferases (Nat)"/>
    <property type="match status" value="2"/>
</dbReference>
<dbReference type="EMBL" id="JBEPSJ010000001">
    <property type="protein sequence ID" value="MET4582097.1"/>
    <property type="molecule type" value="Genomic_DNA"/>
</dbReference>
<protein>
    <submittedName>
        <fullName evidence="2">GNAT superfamily N-acetyltransferase</fullName>
    </submittedName>
</protein>
<dbReference type="Pfam" id="PF00583">
    <property type="entry name" value="Acetyltransf_1"/>
    <property type="match status" value="1"/>
</dbReference>
<gene>
    <name evidence="2" type="ORF">ABIE21_001587</name>
</gene>
<proteinExistence type="predicted"/>
<dbReference type="PROSITE" id="PS51186">
    <property type="entry name" value="GNAT"/>
    <property type="match status" value="1"/>
</dbReference>
<dbReference type="RefSeq" id="WP_354024246.1">
    <property type="nucleotide sequence ID" value="NZ_JBEPSJ010000001.1"/>
</dbReference>
<reference evidence="2 3" key="1">
    <citation type="submission" date="2024-06" db="EMBL/GenBank/DDBJ databases">
        <title>Sorghum-associated microbial communities from plants grown in Nebraska, USA.</title>
        <authorList>
            <person name="Schachtman D."/>
        </authorList>
    </citation>
    <scope>NUCLEOTIDE SEQUENCE [LARGE SCALE GENOMIC DNA]</scope>
    <source>
        <strain evidence="2 3">2857</strain>
    </source>
</reference>